<dbReference type="SMART" id="SM00184">
    <property type="entry name" value="RING"/>
    <property type="match status" value="1"/>
</dbReference>
<dbReference type="PROSITE" id="PS00518">
    <property type="entry name" value="ZF_RING_1"/>
    <property type="match status" value="1"/>
</dbReference>
<dbReference type="Gene3D" id="3.30.40.10">
    <property type="entry name" value="Zinc/RING finger domain, C3HC4 (zinc finger)"/>
    <property type="match status" value="1"/>
</dbReference>
<dbReference type="InterPro" id="IPR047134">
    <property type="entry name" value="RNF4"/>
</dbReference>
<dbReference type="Pfam" id="PF13639">
    <property type="entry name" value="zf-RING_2"/>
    <property type="match status" value="1"/>
</dbReference>
<dbReference type="InterPro" id="IPR013083">
    <property type="entry name" value="Znf_RING/FYVE/PHD"/>
</dbReference>
<keyword evidence="2 4" id="KW-0863">Zinc-finger</keyword>
<feature type="domain" description="RING-type" evidence="5">
    <location>
        <begin position="485"/>
        <end position="526"/>
    </location>
</feature>
<dbReference type="InterPro" id="IPR001841">
    <property type="entry name" value="Znf_RING"/>
</dbReference>
<evidence type="ECO:0000313" key="6">
    <source>
        <dbReference type="Proteomes" id="UP000504629"/>
    </source>
</evidence>
<organism evidence="6 7">
    <name type="scientific">Bombyx mandarina</name>
    <name type="common">Wild silk moth</name>
    <name type="synonym">Wild silkworm</name>
    <dbReference type="NCBI Taxonomy" id="7092"/>
    <lineage>
        <taxon>Eukaryota</taxon>
        <taxon>Metazoa</taxon>
        <taxon>Ecdysozoa</taxon>
        <taxon>Arthropoda</taxon>
        <taxon>Hexapoda</taxon>
        <taxon>Insecta</taxon>
        <taxon>Pterygota</taxon>
        <taxon>Neoptera</taxon>
        <taxon>Endopterygota</taxon>
        <taxon>Lepidoptera</taxon>
        <taxon>Glossata</taxon>
        <taxon>Ditrysia</taxon>
        <taxon>Bombycoidea</taxon>
        <taxon>Bombycidae</taxon>
        <taxon>Bombycinae</taxon>
        <taxon>Bombyx</taxon>
    </lineage>
</organism>
<reference evidence="7" key="1">
    <citation type="submission" date="2025-08" db="UniProtKB">
        <authorList>
            <consortium name="RefSeq"/>
        </authorList>
    </citation>
    <scope>IDENTIFICATION</scope>
    <source>
        <tissue evidence="7">Silk gland</tissue>
    </source>
</reference>
<dbReference type="InterPro" id="IPR017907">
    <property type="entry name" value="Znf_RING_CS"/>
</dbReference>
<dbReference type="SUPFAM" id="SSF57850">
    <property type="entry name" value="RING/U-box"/>
    <property type="match status" value="1"/>
</dbReference>
<protein>
    <submittedName>
        <fullName evidence="7">E3 ubiquitin-protein ligase BRE1-like</fullName>
    </submittedName>
</protein>
<keyword evidence="3" id="KW-0862">Zinc</keyword>
<accession>A0A6J2JV14</accession>
<evidence type="ECO:0000259" key="5">
    <source>
        <dbReference type="PROSITE" id="PS50089"/>
    </source>
</evidence>
<keyword evidence="6" id="KW-1185">Reference proteome</keyword>
<dbReference type="GO" id="GO:0008270">
    <property type="term" value="F:zinc ion binding"/>
    <property type="evidence" value="ECO:0007669"/>
    <property type="project" value="UniProtKB-KW"/>
</dbReference>
<dbReference type="PANTHER" id="PTHR23041:SF78">
    <property type="entry name" value="E3 UBIQUITIN-PROTEIN LIGASE RNF4"/>
    <property type="match status" value="1"/>
</dbReference>
<dbReference type="RefSeq" id="XP_028033430.1">
    <property type="nucleotide sequence ID" value="XM_028177629.1"/>
</dbReference>
<evidence type="ECO:0000256" key="1">
    <source>
        <dbReference type="ARBA" id="ARBA00022723"/>
    </source>
</evidence>
<dbReference type="GeneID" id="114245457"/>
<dbReference type="KEGG" id="bman:114245457"/>
<evidence type="ECO:0000256" key="4">
    <source>
        <dbReference type="PROSITE-ProRule" id="PRU00175"/>
    </source>
</evidence>
<dbReference type="AlphaFoldDB" id="A0A6J2JV14"/>
<proteinExistence type="predicted"/>
<dbReference type="PROSITE" id="PS50089">
    <property type="entry name" value="ZF_RING_2"/>
    <property type="match status" value="1"/>
</dbReference>
<name>A0A6J2JV14_BOMMA</name>
<dbReference type="OrthoDB" id="6105938at2759"/>
<evidence type="ECO:0000256" key="2">
    <source>
        <dbReference type="ARBA" id="ARBA00022771"/>
    </source>
</evidence>
<dbReference type="Proteomes" id="UP000504629">
    <property type="component" value="Unplaced"/>
</dbReference>
<sequence>MLEKGNNSSKKLYPAATKTTMKSKYKFTNKKSRRCSNARPLPSLVDLERMFEDSNDNSIDINSNTSAVNNNQSSQDLQLQFSPTEFKDIPKYPNAQTIESTYKESLNTQDSFSQTQEQASGLYTKFSNDKLFEIKKSTEFVSNENDCTIDLTDETDEIPFDECKRINHMDSKVKISAETLNKSNNSERNEDENHSDCSDKTIIYDYGTCQKFSPLPSTSTDMETIMKNDDNLSNSFICAIETKHLPETNDSFNYSGVLIELSDHKNEVEKAKPILIENIDSTDNDIQIIDEVFIIDEDKTNIGENDKKQKTEVIKKKKVKNTYLPAKNDITVIIDDDNDYSNNVITTLQPQEECECVEIICENSNLKDVRPERFTSKITNTKTNNQFIEVSDDSDVISILLDLNHSPIHTNCRTISTNTSVGNVNYSTQNSSANNAIESINLTKESLNLNNKVSNSSKRLLVETSICEDLNKIQTEKPRTGIGDCPICLDSLLNNNIVSTICGHLFCKKCIDAALKQSNKRCPTCRKYLRNKHSYHPIFL</sequence>
<gene>
    <name evidence="7" type="primary">LOC114245457</name>
</gene>
<evidence type="ECO:0000313" key="7">
    <source>
        <dbReference type="RefSeq" id="XP_028033430.1"/>
    </source>
</evidence>
<evidence type="ECO:0000256" key="3">
    <source>
        <dbReference type="ARBA" id="ARBA00022833"/>
    </source>
</evidence>
<dbReference type="PANTHER" id="PTHR23041">
    <property type="entry name" value="RING FINGER DOMAIN-CONTAINING"/>
    <property type="match status" value="1"/>
</dbReference>
<keyword evidence="1" id="KW-0479">Metal-binding</keyword>